<keyword evidence="3 5" id="KW-0378">Hydrolase</keyword>
<feature type="domain" description="Enoyl-CoA hydratase/isomerase" evidence="4">
    <location>
        <begin position="19"/>
        <end position="357"/>
    </location>
</feature>
<reference evidence="5" key="1">
    <citation type="journal article" date="2014" name="Int. J. Syst. Evol. Microbiol.">
        <title>Complete genome sequence of Corynebacterium casei LMG S-19264T (=DSM 44701T), isolated from a smear-ripened cheese.</title>
        <authorList>
            <consortium name="US DOE Joint Genome Institute (JGI-PGF)"/>
            <person name="Walter F."/>
            <person name="Albersmeier A."/>
            <person name="Kalinowski J."/>
            <person name="Ruckert C."/>
        </authorList>
    </citation>
    <scope>NUCLEOTIDE SEQUENCE</scope>
    <source>
        <strain evidence="5">CGMCC 1.15388</strain>
    </source>
</reference>
<comment type="catalytic activity">
    <reaction evidence="1">
        <text>3-hydroxy-2-methylpropanoyl-CoA + H2O = 3-hydroxy-2-methylpropanoate + CoA + H(+)</text>
        <dbReference type="Rhea" id="RHEA:20888"/>
        <dbReference type="ChEBI" id="CHEBI:11805"/>
        <dbReference type="ChEBI" id="CHEBI:15377"/>
        <dbReference type="ChEBI" id="CHEBI:15378"/>
        <dbReference type="ChEBI" id="CHEBI:57287"/>
        <dbReference type="ChEBI" id="CHEBI:57340"/>
        <dbReference type="EC" id="3.1.2.4"/>
    </reaction>
</comment>
<keyword evidence="6" id="KW-1185">Reference proteome</keyword>
<evidence type="ECO:0000256" key="1">
    <source>
        <dbReference type="ARBA" id="ARBA00001709"/>
    </source>
</evidence>
<dbReference type="Proteomes" id="UP000633136">
    <property type="component" value="Unassembled WGS sequence"/>
</dbReference>
<dbReference type="InterPro" id="IPR029045">
    <property type="entry name" value="ClpP/crotonase-like_dom_sf"/>
</dbReference>
<dbReference type="AlphaFoldDB" id="A0A917ETE3"/>
<reference evidence="5" key="2">
    <citation type="submission" date="2020-09" db="EMBL/GenBank/DDBJ databases">
        <authorList>
            <person name="Sun Q."/>
            <person name="Zhou Y."/>
        </authorList>
    </citation>
    <scope>NUCLEOTIDE SEQUENCE</scope>
    <source>
        <strain evidence="5">CGMCC 1.15388</strain>
    </source>
</reference>
<dbReference type="PANTHER" id="PTHR43176:SF3">
    <property type="entry name" value="3-HYDROXYISOBUTYRYL-COA HYDROLASE, MITOCHONDRIAL"/>
    <property type="match status" value="1"/>
</dbReference>
<proteinExistence type="predicted"/>
<dbReference type="EMBL" id="BMIS01000017">
    <property type="protein sequence ID" value="GGE78054.1"/>
    <property type="molecule type" value="Genomic_DNA"/>
</dbReference>
<accession>A0A917ETE3</accession>
<dbReference type="InterPro" id="IPR032259">
    <property type="entry name" value="HIBYL-CoA-H"/>
</dbReference>
<evidence type="ECO:0000259" key="4">
    <source>
        <dbReference type="Pfam" id="PF16113"/>
    </source>
</evidence>
<dbReference type="EC" id="3.1.2.4" evidence="2"/>
<dbReference type="NCBIfam" id="NF004127">
    <property type="entry name" value="PRK05617.1"/>
    <property type="match status" value="1"/>
</dbReference>
<evidence type="ECO:0000256" key="2">
    <source>
        <dbReference type="ARBA" id="ARBA00011915"/>
    </source>
</evidence>
<dbReference type="GO" id="GO:0005829">
    <property type="term" value="C:cytosol"/>
    <property type="evidence" value="ECO:0007669"/>
    <property type="project" value="TreeGrafter"/>
</dbReference>
<dbReference type="Gene3D" id="3.90.226.10">
    <property type="entry name" value="2-enoyl-CoA Hydratase, Chain A, domain 1"/>
    <property type="match status" value="1"/>
</dbReference>
<dbReference type="InterPro" id="IPR045004">
    <property type="entry name" value="ECH_dom"/>
</dbReference>
<sequence length="368" mass="39191">MGKETFTGDVAFEHRGRLGIITLNRPKAFNSLTELMCESVLVQLQEWAEDDGVLQVLIRGAGDRGLCAGGDVVGVHHDMVEKQPLDGGDLLPEGTPAYQADFAGERFFSVEYAMNRYIAAYPKPYIALMDGLVLGGGIGISAHGSHRLVTERTRAGMPETTIGFAPDVGGTHLLARAPQNLGLHAGLTGAHLDAADALALGLADAQIASESIDELIQVLSEDPVDEALPRFVVEPASSSLAGAASWIEQAYSGATVEQILTALDELGADIPAAAEAAATLRTRSPTSLKVALRSIRGAAELSLKGALVQEYTIGVHALRSHDFREGIRAQLVDKDRDPQWRPATLEEADEELIDHYFAPVPGRVLSFA</sequence>
<evidence type="ECO:0000313" key="6">
    <source>
        <dbReference type="Proteomes" id="UP000633136"/>
    </source>
</evidence>
<dbReference type="PANTHER" id="PTHR43176">
    <property type="entry name" value="3-HYDROXYISOBUTYRYL-COA HYDROLASE-RELATED"/>
    <property type="match status" value="1"/>
</dbReference>
<dbReference type="GO" id="GO:0006574">
    <property type="term" value="P:L-valine catabolic process"/>
    <property type="evidence" value="ECO:0007669"/>
    <property type="project" value="TreeGrafter"/>
</dbReference>
<name>A0A917ETE3_9MICC</name>
<protein>
    <recommendedName>
        <fullName evidence="2">3-hydroxyisobutyryl-CoA hydrolase</fullName>
        <ecNumber evidence="2">3.1.2.4</ecNumber>
    </recommendedName>
</protein>
<evidence type="ECO:0000313" key="5">
    <source>
        <dbReference type="EMBL" id="GGE78054.1"/>
    </source>
</evidence>
<dbReference type="CDD" id="cd06558">
    <property type="entry name" value="crotonase-like"/>
    <property type="match status" value="1"/>
</dbReference>
<dbReference type="Pfam" id="PF16113">
    <property type="entry name" value="ECH_2"/>
    <property type="match status" value="1"/>
</dbReference>
<evidence type="ECO:0000256" key="3">
    <source>
        <dbReference type="ARBA" id="ARBA00022801"/>
    </source>
</evidence>
<dbReference type="GO" id="GO:0003860">
    <property type="term" value="F:3-hydroxyisobutyryl-CoA hydrolase activity"/>
    <property type="evidence" value="ECO:0007669"/>
    <property type="project" value="UniProtKB-EC"/>
</dbReference>
<gene>
    <name evidence="5" type="ORF">GCM10011401_26660</name>
</gene>
<comment type="caution">
    <text evidence="5">The sequence shown here is derived from an EMBL/GenBank/DDBJ whole genome shotgun (WGS) entry which is preliminary data.</text>
</comment>
<organism evidence="5 6">
    <name type="scientific">Nesterenkonia cremea</name>
    <dbReference type="NCBI Taxonomy" id="1882340"/>
    <lineage>
        <taxon>Bacteria</taxon>
        <taxon>Bacillati</taxon>
        <taxon>Actinomycetota</taxon>
        <taxon>Actinomycetes</taxon>
        <taxon>Micrococcales</taxon>
        <taxon>Micrococcaceae</taxon>
        <taxon>Nesterenkonia</taxon>
    </lineage>
</organism>
<dbReference type="RefSeq" id="WP_188686708.1">
    <property type="nucleotide sequence ID" value="NZ_BMIS01000017.1"/>
</dbReference>
<dbReference type="SUPFAM" id="SSF52096">
    <property type="entry name" value="ClpP/crotonase"/>
    <property type="match status" value="1"/>
</dbReference>